<evidence type="ECO:0000259" key="7">
    <source>
        <dbReference type="PROSITE" id="PS51526"/>
    </source>
</evidence>
<dbReference type="CDD" id="cd16100">
    <property type="entry name" value="ARID"/>
    <property type="match status" value="1"/>
</dbReference>
<keyword evidence="9" id="KW-1185">Reference proteome</keyword>
<dbReference type="GO" id="GO:0016586">
    <property type="term" value="C:RSC-type complex"/>
    <property type="evidence" value="ECO:0007669"/>
    <property type="project" value="TreeGrafter"/>
</dbReference>
<accession>A0A2B7XZB5</accession>
<keyword evidence="3" id="KW-0804">Transcription</keyword>
<evidence type="ECO:0000256" key="3">
    <source>
        <dbReference type="ARBA" id="ARBA00023163"/>
    </source>
</evidence>
<feature type="domain" description="ARID" evidence="6">
    <location>
        <begin position="120"/>
        <end position="222"/>
    </location>
</feature>
<dbReference type="SUPFAM" id="SSF46774">
    <property type="entry name" value="ARID-like"/>
    <property type="match status" value="1"/>
</dbReference>
<keyword evidence="2" id="KW-0805">Transcription regulation</keyword>
<evidence type="ECO:0000256" key="4">
    <source>
        <dbReference type="ARBA" id="ARBA00023242"/>
    </source>
</evidence>
<sequence>MDFDDLEFLAWGASLAQQLQQHFSYPDFPPYPQIPASEPPLEQAYGQHPIQEELAQAGLTGPPLEAIEAEQHCENEDPEDPEDQDRPQDQESLEEDKPAEDEEPAENEAPGAFQHALKLVENPSHFWTRLQNFYKAKGILQSALPTTPNSLWNFGPHKKINPHKLFLAVLSFGGRNLVSTDKKNWRAIGRDLGLSESHSETFSWHIRRLYSDHLFDFERSFTSNFDMQNDATPDASGTRSSNTTTPNAPSNASPNPAAVQNASFNMNSTPVNMAGAPMQTIQADTPSNRRGKFSKPEARAANPVDPIMSSLISEAMPVPSIYIRCLRGLESPLEEEQAFATHHLVAISDERGDKLKLAEFPSLAEHLVEVVLEKVGLLLYGKPWEVNWDGEPYSGLADNQIDGAYGTKNLLVRIQKRDIIFRNDGLMTARDDTLLRIASEAALTLRNLCTLDGNAHYVSDMEVVWDMLVILMHLPRNTVFDELINYALETVEMVCSWWDYKELGAVTQTLEKFLGSRDKHHCLTALRALVMFSMELPEGKDLGRLPIDKVRWLYQILQVADIDYELGSSTLDFLYQFTLVADNVRLLTEISYPAHEGVDLSVDWLPTLIRLLQVDVTVRTEEVVDQEEQRLPPPTAIPVVPAEVLDRDIEIFQEPERCSRWLRSCFVEDKDCEVTQIALWQAYQACFLIGRPDAGSILPAAEFINTVSKTFATAHAQVVSRETPKFVIQGIRPLEQPRDAEGYPWFSCDWEFPSADPEKPAYCANAYKDPVKLRDHVLHEHLGLPRNPDTGRTEYPQAETPGYKCCWKNCTEHTVPHTNSSLIAGHVARHLPTPRDLSHPPPIEQRKIIKPRVARVYKFETTPVDEKGEPFGIAYKAALILRNILDNLPQEPIYHRDEPHSWSWYVFSTRRDQLVELGILNTSLRGILFDVVNGIETS</sequence>
<dbReference type="SMART" id="SM00501">
    <property type="entry name" value="BRIGHT"/>
    <property type="match status" value="1"/>
</dbReference>
<dbReference type="EMBL" id="PDNA01000095">
    <property type="protein sequence ID" value="PGH14259.1"/>
    <property type="molecule type" value="Genomic_DNA"/>
</dbReference>
<reference evidence="8 9" key="1">
    <citation type="submission" date="2017-10" db="EMBL/GenBank/DDBJ databases">
        <title>Comparative genomics in systemic dimorphic fungi from Ajellomycetaceae.</title>
        <authorList>
            <person name="Munoz J.F."/>
            <person name="Mcewen J.G."/>
            <person name="Clay O.K."/>
            <person name="Cuomo C.A."/>
        </authorList>
    </citation>
    <scope>NUCLEOTIDE SEQUENCE [LARGE SCALE GENOMIC DNA]</scope>
    <source>
        <strain evidence="8 9">UAMH7299</strain>
    </source>
</reference>
<dbReference type="OrthoDB" id="338531at2759"/>
<dbReference type="AlphaFoldDB" id="A0A2B7XZB5"/>
<dbReference type="PROSITE" id="PS51011">
    <property type="entry name" value="ARID"/>
    <property type="match status" value="1"/>
</dbReference>
<feature type="compositionally biased region" description="Acidic residues" evidence="5">
    <location>
        <begin position="91"/>
        <end position="106"/>
    </location>
</feature>
<feature type="region of interest" description="Disordered" evidence="5">
    <location>
        <begin position="24"/>
        <end position="109"/>
    </location>
</feature>
<dbReference type="PROSITE" id="PS51526">
    <property type="entry name" value="RFX_DBD"/>
    <property type="match status" value="1"/>
</dbReference>
<dbReference type="GO" id="GO:0003677">
    <property type="term" value="F:DNA binding"/>
    <property type="evidence" value="ECO:0007669"/>
    <property type="project" value="InterPro"/>
</dbReference>
<dbReference type="GO" id="GO:0006355">
    <property type="term" value="P:regulation of DNA-templated transcription"/>
    <property type="evidence" value="ECO:0007669"/>
    <property type="project" value="InterPro"/>
</dbReference>
<dbReference type="PANTHER" id="PTHR22970">
    <property type="entry name" value="AT-RICH INTERACTIVE DOMAIN-CONTAINING PROTEIN 2"/>
    <property type="match status" value="1"/>
</dbReference>
<evidence type="ECO:0000313" key="9">
    <source>
        <dbReference type="Proteomes" id="UP000224634"/>
    </source>
</evidence>
<dbReference type="PANTHER" id="PTHR22970:SF14">
    <property type="entry name" value="AT-RICH INTERACTIVE DOMAIN-CONTAINING PROTEIN 2"/>
    <property type="match status" value="1"/>
</dbReference>
<keyword evidence="4" id="KW-0539">Nucleus</keyword>
<protein>
    <recommendedName>
        <fullName evidence="10">ARID domain-containing protein</fullName>
    </recommendedName>
</protein>
<dbReference type="InterPro" id="IPR036431">
    <property type="entry name" value="ARID_dom_sf"/>
</dbReference>
<evidence type="ECO:0000259" key="6">
    <source>
        <dbReference type="PROSITE" id="PS51011"/>
    </source>
</evidence>
<proteinExistence type="predicted"/>
<evidence type="ECO:0008006" key="10">
    <source>
        <dbReference type="Google" id="ProtNLM"/>
    </source>
</evidence>
<feature type="compositionally biased region" description="Low complexity" evidence="5">
    <location>
        <begin position="238"/>
        <end position="258"/>
    </location>
</feature>
<gene>
    <name evidence="8" type="ORF">AJ80_05999</name>
</gene>
<keyword evidence="1" id="KW-0156">Chromatin regulator</keyword>
<feature type="region of interest" description="Disordered" evidence="5">
    <location>
        <begin position="228"/>
        <end position="273"/>
    </location>
</feature>
<dbReference type="InterPro" id="IPR001606">
    <property type="entry name" value="ARID_dom"/>
</dbReference>
<feature type="compositionally biased region" description="Polar residues" evidence="5">
    <location>
        <begin position="228"/>
        <end position="237"/>
    </location>
</feature>
<dbReference type="InterPro" id="IPR003150">
    <property type="entry name" value="DNA-bd_RFX"/>
</dbReference>
<name>A0A2B7XZB5_POLH7</name>
<dbReference type="SMART" id="SM01014">
    <property type="entry name" value="ARID"/>
    <property type="match status" value="1"/>
</dbReference>
<evidence type="ECO:0000256" key="1">
    <source>
        <dbReference type="ARBA" id="ARBA00022853"/>
    </source>
</evidence>
<dbReference type="Gene3D" id="1.10.150.60">
    <property type="entry name" value="ARID DNA-binding domain"/>
    <property type="match status" value="1"/>
</dbReference>
<comment type="caution">
    <text evidence="8">The sequence shown here is derived from an EMBL/GenBank/DDBJ whole genome shotgun (WGS) entry which is preliminary data.</text>
</comment>
<organism evidence="8 9">
    <name type="scientific">Polytolypa hystricis (strain UAMH7299)</name>
    <dbReference type="NCBI Taxonomy" id="1447883"/>
    <lineage>
        <taxon>Eukaryota</taxon>
        <taxon>Fungi</taxon>
        <taxon>Dikarya</taxon>
        <taxon>Ascomycota</taxon>
        <taxon>Pezizomycotina</taxon>
        <taxon>Eurotiomycetes</taxon>
        <taxon>Eurotiomycetidae</taxon>
        <taxon>Onygenales</taxon>
        <taxon>Onygenales incertae sedis</taxon>
        <taxon>Polytolypa</taxon>
    </lineage>
</organism>
<evidence type="ECO:0000256" key="2">
    <source>
        <dbReference type="ARBA" id="ARBA00023015"/>
    </source>
</evidence>
<dbReference type="InterPro" id="IPR052406">
    <property type="entry name" value="Chromatin_Remodeling_Comp"/>
</dbReference>
<dbReference type="Pfam" id="PF01388">
    <property type="entry name" value="ARID"/>
    <property type="match status" value="1"/>
</dbReference>
<dbReference type="STRING" id="1447883.A0A2B7XZB5"/>
<evidence type="ECO:0000313" key="8">
    <source>
        <dbReference type="EMBL" id="PGH14259.1"/>
    </source>
</evidence>
<evidence type="ECO:0000256" key="5">
    <source>
        <dbReference type="SAM" id="MobiDB-lite"/>
    </source>
</evidence>
<dbReference type="Proteomes" id="UP000224634">
    <property type="component" value="Unassembled WGS sequence"/>
</dbReference>
<feature type="domain" description="RFX-type winged-helix" evidence="7">
    <location>
        <begin position="658"/>
        <end position="735"/>
    </location>
</feature>
<dbReference type="GO" id="GO:0006325">
    <property type="term" value="P:chromatin organization"/>
    <property type="evidence" value="ECO:0007669"/>
    <property type="project" value="UniProtKB-KW"/>
</dbReference>
<feature type="compositionally biased region" description="Polar residues" evidence="5">
    <location>
        <begin position="260"/>
        <end position="271"/>
    </location>
</feature>